<keyword evidence="6" id="KW-0413">Isomerase</keyword>
<comment type="subcellular location">
    <subcellularLocation>
        <location evidence="1">Cell envelope</location>
    </subcellularLocation>
</comment>
<dbReference type="Gene3D" id="3.40.30.10">
    <property type="entry name" value="Glutaredoxin"/>
    <property type="match status" value="1"/>
</dbReference>
<sequence length="487" mass="56051">MVLEFTFYMQVYRITNAIIMKKLIWLAALLVYSTVTQAQQKVKITGKLLNCTSRVLEILPSSEAGIFADSILVNSDGTFSYETLAINQPFKAGITNRKQIQIQIFLAPGYDIQISADVKDHTSARESIKYSGKGAAVNKYWEHLPVKGFISDTVKWQLKDEDTYARKQRERFDNRKRADEVFNGIKNDHYAAFFKQSVLIDQQYSTILNILYEYAYPNNYTPEQTDKLVNKVFPKFKWTDLNEDKNLTSGLACFVIKDTYLYSELEKDRKANRETSPTEKIIQLYKGKVLDHALTDNLKNKIPFIVKSDELDRLTGNINLISAEDKKAMLLNMVAKRKKTLFSFQIGKPAPDFNLPDTSGILHSLTSLKGKVIYIDLWASWCGPCGEENPYMNKVYQEYKNNDKIAFISIAVNDNTTRANRYKILKETKPEWLQLEDQENQVQDRYFANSIPRFIIIDKEGKMVDPDAPRPSNPEKLRAILNTQISK</sequence>
<dbReference type="AlphaFoldDB" id="A0A4R6SVG9"/>
<dbReference type="InterPro" id="IPR013766">
    <property type="entry name" value="Thioredoxin_domain"/>
</dbReference>
<evidence type="ECO:0000256" key="4">
    <source>
        <dbReference type="ARBA" id="ARBA00023284"/>
    </source>
</evidence>
<dbReference type="PANTHER" id="PTHR42852">
    <property type="entry name" value="THIOL:DISULFIDE INTERCHANGE PROTEIN DSBE"/>
    <property type="match status" value="1"/>
</dbReference>
<dbReference type="SUPFAM" id="SSF52833">
    <property type="entry name" value="Thioredoxin-like"/>
    <property type="match status" value="1"/>
</dbReference>
<evidence type="ECO:0000256" key="2">
    <source>
        <dbReference type="ARBA" id="ARBA00022748"/>
    </source>
</evidence>
<dbReference type="GO" id="GO:0017004">
    <property type="term" value="P:cytochrome complex assembly"/>
    <property type="evidence" value="ECO:0007669"/>
    <property type="project" value="UniProtKB-KW"/>
</dbReference>
<evidence type="ECO:0000313" key="7">
    <source>
        <dbReference type="Proteomes" id="UP000295620"/>
    </source>
</evidence>
<dbReference type="EMBL" id="SNYC01000004">
    <property type="protein sequence ID" value="TDQ09346.1"/>
    <property type="molecule type" value="Genomic_DNA"/>
</dbReference>
<dbReference type="Pfam" id="PF08534">
    <property type="entry name" value="Redoxin"/>
    <property type="match status" value="1"/>
</dbReference>
<evidence type="ECO:0000256" key="1">
    <source>
        <dbReference type="ARBA" id="ARBA00004196"/>
    </source>
</evidence>
<name>A0A4R6SVG9_9SPHI</name>
<evidence type="ECO:0000313" key="6">
    <source>
        <dbReference type="EMBL" id="TDQ09346.1"/>
    </source>
</evidence>
<dbReference type="PANTHER" id="PTHR42852:SF6">
    <property type="entry name" value="THIOL:DISULFIDE INTERCHANGE PROTEIN DSBE"/>
    <property type="match status" value="1"/>
</dbReference>
<accession>A0A4R6SVG9</accession>
<reference evidence="6 7" key="1">
    <citation type="submission" date="2019-03" db="EMBL/GenBank/DDBJ databases">
        <title>Genomic Encyclopedia of Archaeal and Bacterial Type Strains, Phase II (KMG-II): from individual species to whole genera.</title>
        <authorList>
            <person name="Goeker M."/>
        </authorList>
    </citation>
    <scope>NUCLEOTIDE SEQUENCE [LARGE SCALE GENOMIC DNA]</scope>
    <source>
        <strain evidence="6 7">DSM 19035</strain>
    </source>
</reference>
<organism evidence="6 7">
    <name type="scientific">Pedobacter metabolipauper</name>
    <dbReference type="NCBI Taxonomy" id="425513"/>
    <lineage>
        <taxon>Bacteria</taxon>
        <taxon>Pseudomonadati</taxon>
        <taxon>Bacteroidota</taxon>
        <taxon>Sphingobacteriia</taxon>
        <taxon>Sphingobacteriales</taxon>
        <taxon>Sphingobacteriaceae</taxon>
        <taxon>Pedobacter</taxon>
    </lineage>
</organism>
<dbReference type="GO" id="GO:0030313">
    <property type="term" value="C:cell envelope"/>
    <property type="evidence" value="ECO:0007669"/>
    <property type="project" value="UniProtKB-SubCell"/>
</dbReference>
<protein>
    <submittedName>
        <fullName evidence="6">Thiol-disulfide isomerase/thioredoxin</fullName>
    </submittedName>
</protein>
<dbReference type="PROSITE" id="PS51352">
    <property type="entry name" value="THIOREDOXIN_2"/>
    <property type="match status" value="1"/>
</dbReference>
<dbReference type="InterPro" id="IPR050553">
    <property type="entry name" value="Thioredoxin_ResA/DsbE_sf"/>
</dbReference>
<dbReference type="OrthoDB" id="1095575at2"/>
<dbReference type="InterPro" id="IPR036249">
    <property type="entry name" value="Thioredoxin-like_sf"/>
</dbReference>
<dbReference type="Proteomes" id="UP000295620">
    <property type="component" value="Unassembled WGS sequence"/>
</dbReference>
<dbReference type="GO" id="GO:0016491">
    <property type="term" value="F:oxidoreductase activity"/>
    <property type="evidence" value="ECO:0007669"/>
    <property type="project" value="InterPro"/>
</dbReference>
<evidence type="ECO:0000259" key="5">
    <source>
        <dbReference type="PROSITE" id="PS51352"/>
    </source>
</evidence>
<keyword evidence="2" id="KW-0201">Cytochrome c-type biogenesis</keyword>
<keyword evidence="4" id="KW-0676">Redox-active center</keyword>
<dbReference type="InterPro" id="IPR013740">
    <property type="entry name" value="Redoxin"/>
</dbReference>
<keyword evidence="3" id="KW-1015">Disulfide bond</keyword>
<dbReference type="CDD" id="cd02966">
    <property type="entry name" value="TlpA_like_family"/>
    <property type="match status" value="1"/>
</dbReference>
<gene>
    <name evidence="6" type="ORF">ATK78_1500</name>
</gene>
<proteinExistence type="predicted"/>
<comment type="caution">
    <text evidence="6">The sequence shown here is derived from an EMBL/GenBank/DDBJ whole genome shotgun (WGS) entry which is preliminary data.</text>
</comment>
<evidence type="ECO:0000256" key="3">
    <source>
        <dbReference type="ARBA" id="ARBA00023157"/>
    </source>
</evidence>
<keyword evidence="7" id="KW-1185">Reference proteome</keyword>
<dbReference type="GO" id="GO:0016853">
    <property type="term" value="F:isomerase activity"/>
    <property type="evidence" value="ECO:0007669"/>
    <property type="project" value="UniProtKB-KW"/>
</dbReference>
<feature type="domain" description="Thioredoxin" evidence="5">
    <location>
        <begin position="344"/>
        <end position="486"/>
    </location>
</feature>